<evidence type="ECO:0000313" key="11">
    <source>
        <dbReference type="Proteomes" id="UP000198318"/>
    </source>
</evidence>
<dbReference type="Gene3D" id="3.30.200.20">
    <property type="entry name" value="Phosphorylase Kinase, domain 1"/>
    <property type="match status" value="1"/>
</dbReference>
<keyword evidence="6" id="KW-0067">ATP-binding</keyword>
<dbReference type="SMART" id="SM00220">
    <property type="entry name" value="S_TKc"/>
    <property type="match status" value="1"/>
</dbReference>
<name>A0A239KPW2_9ACTN</name>
<dbReference type="PROSITE" id="PS00108">
    <property type="entry name" value="PROTEIN_KINASE_ST"/>
    <property type="match status" value="1"/>
</dbReference>
<feature type="transmembrane region" description="Helical" evidence="8">
    <location>
        <begin position="343"/>
        <end position="364"/>
    </location>
</feature>
<evidence type="ECO:0000256" key="6">
    <source>
        <dbReference type="ARBA" id="ARBA00022840"/>
    </source>
</evidence>
<keyword evidence="4" id="KW-0547">Nucleotide-binding</keyword>
<keyword evidence="5 10" id="KW-0418">Kinase</keyword>
<dbReference type="GO" id="GO:0004674">
    <property type="term" value="F:protein serine/threonine kinase activity"/>
    <property type="evidence" value="ECO:0007669"/>
    <property type="project" value="UniProtKB-KW"/>
</dbReference>
<dbReference type="GO" id="GO:0005524">
    <property type="term" value="F:ATP binding"/>
    <property type="evidence" value="ECO:0007669"/>
    <property type="project" value="UniProtKB-KW"/>
</dbReference>
<organism evidence="10 11">
    <name type="scientific">Actinomadura meyerae</name>
    <dbReference type="NCBI Taxonomy" id="240840"/>
    <lineage>
        <taxon>Bacteria</taxon>
        <taxon>Bacillati</taxon>
        <taxon>Actinomycetota</taxon>
        <taxon>Actinomycetes</taxon>
        <taxon>Streptosporangiales</taxon>
        <taxon>Thermomonosporaceae</taxon>
        <taxon>Actinomadura</taxon>
    </lineage>
</organism>
<feature type="region of interest" description="Disordered" evidence="7">
    <location>
        <begin position="277"/>
        <end position="319"/>
    </location>
</feature>
<dbReference type="AlphaFoldDB" id="A0A239KPW2"/>
<dbReference type="InterPro" id="IPR011009">
    <property type="entry name" value="Kinase-like_dom_sf"/>
</dbReference>
<evidence type="ECO:0000313" key="10">
    <source>
        <dbReference type="EMBL" id="SNT20406.1"/>
    </source>
</evidence>
<feature type="compositionally biased region" description="Low complexity" evidence="7">
    <location>
        <begin position="433"/>
        <end position="484"/>
    </location>
</feature>
<evidence type="ECO:0000256" key="1">
    <source>
        <dbReference type="ARBA" id="ARBA00012513"/>
    </source>
</evidence>
<feature type="compositionally biased region" description="Low complexity" evidence="7">
    <location>
        <begin position="277"/>
        <end position="288"/>
    </location>
</feature>
<dbReference type="EMBL" id="FZOR01000019">
    <property type="protein sequence ID" value="SNT20406.1"/>
    <property type="molecule type" value="Genomic_DNA"/>
</dbReference>
<dbReference type="InterPro" id="IPR008271">
    <property type="entry name" value="Ser/Thr_kinase_AS"/>
</dbReference>
<dbReference type="OrthoDB" id="9762169at2"/>
<evidence type="ECO:0000256" key="7">
    <source>
        <dbReference type="SAM" id="MobiDB-lite"/>
    </source>
</evidence>
<evidence type="ECO:0000256" key="8">
    <source>
        <dbReference type="SAM" id="Phobius"/>
    </source>
</evidence>
<proteinExistence type="predicted"/>
<dbReference type="RefSeq" id="WP_089327627.1">
    <property type="nucleotide sequence ID" value="NZ_FZOR01000019.1"/>
</dbReference>
<accession>A0A239KPW2</accession>
<keyword evidence="8" id="KW-1133">Transmembrane helix</keyword>
<evidence type="ECO:0000256" key="4">
    <source>
        <dbReference type="ARBA" id="ARBA00022741"/>
    </source>
</evidence>
<protein>
    <recommendedName>
        <fullName evidence="1">non-specific serine/threonine protein kinase</fullName>
        <ecNumber evidence="1">2.7.11.1</ecNumber>
    </recommendedName>
</protein>
<dbReference type="PANTHER" id="PTHR43289:SF6">
    <property type="entry name" value="SERINE_THREONINE-PROTEIN KINASE NEKL-3"/>
    <property type="match status" value="1"/>
</dbReference>
<reference evidence="10 11" key="1">
    <citation type="submission" date="2017-06" db="EMBL/GenBank/DDBJ databases">
        <authorList>
            <person name="Kim H.J."/>
            <person name="Triplett B.A."/>
        </authorList>
    </citation>
    <scope>NUCLEOTIDE SEQUENCE [LARGE SCALE GENOMIC DNA]</scope>
    <source>
        <strain evidence="10 11">DSM 44715</strain>
    </source>
</reference>
<keyword evidence="8" id="KW-0472">Membrane</keyword>
<dbReference type="Pfam" id="PF00069">
    <property type="entry name" value="Pkinase"/>
    <property type="match status" value="1"/>
</dbReference>
<dbReference type="Gene3D" id="1.10.510.10">
    <property type="entry name" value="Transferase(Phosphotransferase) domain 1"/>
    <property type="match status" value="1"/>
</dbReference>
<keyword evidence="11" id="KW-1185">Reference proteome</keyword>
<feature type="domain" description="Protein kinase" evidence="9">
    <location>
        <begin position="11"/>
        <end position="265"/>
    </location>
</feature>
<dbReference type="FunFam" id="1.10.510.10:FF:000021">
    <property type="entry name" value="Serine/threonine protein kinase"/>
    <property type="match status" value="1"/>
</dbReference>
<keyword evidence="2 10" id="KW-0723">Serine/threonine-protein kinase</keyword>
<dbReference type="Proteomes" id="UP000198318">
    <property type="component" value="Unassembled WGS sequence"/>
</dbReference>
<sequence length="493" mass="51694">MNPGLVLNDRYRLLERLAIGGMGEVWRASDAVTGLQVAVKLLRLELGSDVRARTRFESEARFAAELRHPGIARAFDFGEHGGRSFLVMELVSGEPLDEIIARDGGLPLEAVLDLLVQAGRALTVAHEAGIVHRDVKPANLMVSPDGTVKITDFGIARRLAAASQTQTGMVMGTAHYISPEQAQGKELSPKADLYSLGVVAYECLTGAPPFDGSTPVEVALKHVRDAPAELPARVPPEARELIMEMLAKDPLDRPPDAGRVAARALAIRASLSRARPVRPASGAAAAPSAGPPARPSGGPARRGRHAARGRDPIVTQSAALSGFDADRAADNLSRGTVQRRTTLTYASVAAVLVLVFVIVVGSLWKGLAFAGSGGDERDPPAAPATSPVGEGLVGDPADRPSASPTRRARSTPGRPAVIPPQRTHRIRPSTRVTPKTSPSQQTPSQKTSMKSPRATATAPKPTPTPTESTTTPSTSSPAPSPTESGKLGSEHKV</sequence>
<dbReference type="SUPFAM" id="SSF56112">
    <property type="entry name" value="Protein kinase-like (PK-like)"/>
    <property type="match status" value="1"/>
</dbReference>
<dbReference type="InterPro" id="IPR000719">
    <property type="entry name" value="Prot_kinase_dom"/>
</dbReference>
<dbReference type="PANTHER" id="PTHR43289">
    <property type="entry name" value="MITOGEN-ACTIVATED PROTEIN KINASE KINASE KINASE 20-RELATED"/>
    <property type="match status" value="1"/>
</dbReference>
<evidence type="ECO:0000256" key="5">
    <source>
        <dbReference type="ARBA" id="ARBA00022777"/>
    </source>
</evidence>
<dbReference type="CDD" id="cd14014">
    <property type="entry name" value="STKc_PknB_like"/>
    <property type="match status" value="1"/>
</dbReference>
<dbReference type="PROSITE" id="PS50011">
    <property type="entry name" value="PROTEIN_KINASE_DOM"/>
    <property type="match status" value="1"/>
</dbReference>
<keyword evidence="8" id="KW-0812">Transmembrane</keyword>
<evidence type="ECO:0000259" key="9">
    <source>
        <dbReference type="PROSITE" id="PS50011"/>
    </source>
</evidence>
<gene>
    <name evidence="10" type="ORF">SAMN05443665_101940</name>
</gene>
<evidence type="ECO:0000256" key="2">
    <source>
        <dbReference type="ARBA" id="ARBA00022527"/>
    </source>
</evidence>
<keyword evidence="3" id="KW-0808">Transferase</keyword>
<evidence type="ECO:0000256" key="3">
    <source>
        <dbReference type="ARBA" id="ARBA00022679"/>
    </source>
</evidence>
<feature type="region of interest" description="Disordered" evidence="7">
    <location>
        <begin position="371"/>
        <end position="493"/>
    </location>
</feature>
<dbReference type="EC" id="2.7.11.1" evidence="1"/>